<comment type="catalytic activity">
    <reaction evidence="10">
        <text>N-terminal L-alanyl-L-prolyl-L-lysyl-[protein] + 3 S-adenosyl-L-methionine = N-terminal N,N,N-trimethyl-L-alanyl-L-prolyl-L-lysyl-[protein] + 3 S-adenosyl-L-homocysteine + 3 H(+)</text>
        <dbReference type="Rhea" id="RHEA:54712"/>
        <dbReference type="Rhea" id="RHEA-COMP:13785"/>
        <dbReference type="Rhea" id="RHEA-COMP:13971"/>
        <dbReference type="ChEBI" id="CHEBI:15378"/>
        <dbReference type="ChEBI" id="CHEBI:57856"/>
        <dbReference type="ChEBI" id="CHEBI:59789"/>
        <dbReference type="ChEBI" id="CHEBI:138057"/>
        <dbReference type="ChEBI" id="CHEBI:138315"/>
        <dbReference type="EC" id="2.1.1.244"/>
    </reaction>
</comment>
<dbReference type="Proteomes" id="UP000266272">
    <property type="component" value="Unassembled WGS sequence"/>
</dbReference>
<evidence type="ECO:0000256" key="6">
    <source>
        <dbReference type="ARBA" id="ARBA00039449"/>
    </source>
</evidence>
<dbReference type="Gene3D" id="3.40.50.150">
    <property type="entry name" value="Vaccinia Virus protein VP39"/>
    <property type="match status" value="1"/>
</dbReference>
<sequence length="611" mass="66950">MANPEEISPPDSFISKEDGLSYWEGINADTDGMLGGIPSIKGFSGILRSDLQGSRTFLAKLGIGARQGRQKLTSALEGGAGIGRVTEGLLLPLAEDVDVIEPVAKFTKGLEGKEGVRNVYNLGLQDWQPVDGLKYDLIWTQWCVGHLTDAQLVEYLRRCQDALNPGALIVLKENLSTTGSDVFDELDSSVTREDAKFKQIFEDAGLQLVKTELQRGFPETAQMKLLPRHLPTFNLSSHLASLSLNNPSASQSHVFQIDMSSSFGQAAIITALKGQTLRIPNLPALFHTWPSPSLNSHYTGLVSLASNTILKIAAAAPQLKVERRLRDDIALLACLWFPFAQRPQIEALVLYAVWLICWDDTVDANEGDLAADFARAEEWRNRTLDMTRAALHLPGANHPSAAADAINAVLVDFGQRYAQGGGDSGAPVEQRQRLYDEIRIFVRACATEQRLRLDEAMPGFDEYMALREGTVGGGTLCALVPLAMGRNVPPELVGSPYVGVLRKQVNVLLGLLNDSLSLKKELHTECVINAVCTLLTPETPLDEAMTQILQKIQDGVRLFDEAAGGLINQYLDDHHLQGVARDLIDGYRFIVTGTLEFMWLLREDGSLEIVL</sequence>
<dbReference type="AlphaFoldDB" id="A0A395NJD9"/>
<evidence type="ECO:0000256" key="10">
    <source>
        <dbReference type="ARBA" id="ARBA00048167"/>
    </source>
</evidence>
<dbReference type="PANTHER" id="PTHR12753">
    <property type="entry name" value="AD-003 - RELATED"/>
    <property type="match status" value="1"/>
</dbReference>
<dbReference type="GO" id="GO:0032259">
    <property type="term" value="P:methylation"/>
    <property type="evidence" value="ECO:0007669"/>
    <property type="project" value="UniProtKB-KW"/>
</dbReference>
<reference evidence="11 12" key="1">
    <citation type="journal article" date="2018" name="PLoS Pathog.">
        <title>Evolution of structural diversity of trichothecenes, a family of toxins produced by plant pathogenic and entomopathogenic fungi.</title>
        <authorList>
            <person name="Proctor R.H."/>
            <person name="McCormick S.P."/>
            <person name="Kim H.S."/>
            <person name="Cardoza R.E."/>
            <person name="Stanley A.M."/>
            <person name="Lindo L."/>
            <person name="Kelly A."/>
            <person name="Brown D.W."/>
            <person name="Lee T."/>
            <person name="Vaughan M.M."/>
            <person name="Alexander N.J."/>
            <person name="Busman M."/>
            <person name="Gutierrez S."/>
        </authorList>
    </citation>
    <scope>NUCLEOTIDE SEQUENCE [LARGE SCALE GENOMIC DNA]</scope>
    <source>
        <strain evidence="11 12">IBT 40837</strain>
    </source>
</reference>
<dbReference type="Pfam" id="PF05891">
    <property type="entry name" value="Methyltransf_PK"/>
    <property type="match status" value="1"/>
</dbReference>
<evidence type="ECO:0000256" key="2">
    <source>
        <dbReference type="ARBA" id="ARBA00022603"/>
    </source>
</evidence>
<keyword evidence="3" id="KW-0808">Transferase</keyword>
<dbReference type="SUPFAM" id="SSF48576">
    <property type="entry name" value="Terpenoid synthases"/>
    <property type="match status" value="1"/>
</dbReference>
<dbReference type="Gene3D" id="1.10.600.10">
    <property type="entry name" value="Farnesyl Diphosphate Synthase"/>
    <property type="match status" value="1"/>
</dbReference>
<evidence type="ECO:0000313" key="12">
    <source>
        <dbReference type="Proteomes" id="UP000266272"/>
    </source>
</evidence>
<dbReference type="InterPro" id="IPR008576">
    <property type="entry name" value="MeTrfase_NTM1"/>
</dbReference>
<dbReference type="PANTHER" id="PTHR12753:SF0">
    <property type="entry name" value="ALPHA N-TERMINAL PROTEIN METHYLTRANSFERASE 1"/>
    <property type="match status" value="1"/>
</dbReference>
<comment type="catalytic activity">
    <reaction evidence="8">
        <text>N-terminal L-seryl-L-prolyl-L-lysyl-[protein] + 3 S-adenosyl-L-methionine = N-terminal N,N,N-trimethyl-L-seryl-L-prolyl-L-lysyl-[protein] + 3 S-adenosyl-L-homocysteine + 3 H(+)</text>
        <dbReference type="Rhea" id="RHEA:54724"/>
        <dbReference type="Rhea" id="RHEA-COMP:13789"/>
        <dbReference type="Rhea" id="RHEA-COMP:13973"/>
        <dbReference type="ChEBI" id="CHEBI:15378"/>
        <dbReference type="ChEBI" id="CHEBI:57856"/>
        <dbReference type="ChEBI" id="CHEBI:59789"/>
        <dbReference type="ChEBI" id="CHEBI:138061"/>
        <dbReference type="ChEBI" id="CHEBI:138317"/>
        <dbReference type="EC" id="2.1.1.244"/>
    </reaction>
</comment>
<dbReference type="STRING" id="490622.A0A395NJD9"/>
<dbReference type="GO" id="GO:0005737">
    <property type="term" value="C:cytoplasm"/>
    <property type="evidence" value="ECO:0007669"/>
    <property type="project" value="TreeGrafter"/>
</dbReference>
<evidence type="ECO:0000256" key="4">
    <source>
        <dbReference type="ARBA" id="ARBA00022691"/>
    </source>
</evidence>
<dbReference type="InterPro" id="IPR029063">
    <property type="entry name" value="SAM-dependent_MTases_sf"/>
</dbReference>
<keyword evidence="12" id="KW-1185">Reference proteome</keyword>
<evidence type="ECO:0000256" key="7">
    <source>
        <dbReference type="ARBA" id="ARBA00043129"/>
    </source>
</evidence>
<evidence type="ECO:0000256" key="8">
    <source>
        <dbReference type="ARBA" id="ARBA00047306"/>
    </source>
</evidence>
<protein>
    <recommendedName>
        <fullName evidence="6">Alpha N-terminal protein methyltransferase 1</fullName>
        <ecNumber evidence="5">2.1.1.244</ecNumber>
    </recommendedName>
    <alternativeName>
        <fullName evidence="7">X-Pro-Lys N-terminal protein methyltransferase 1</fullName>
    </alternativeName>
</protein>
<dbReference type="InterPro" id="IPR008949">
    <property type="entry name" value="Isoprenoid_synthase_dom_sf"/>
</dbReference>
<dbReference type="SUPFAM" id="SSF53335">
    <property type="entry name" value="S-adenosyl-L-methionine-dependent methyltransferases"/>
    <property type="match status" value="1"/>
</dbReference>
<gene>
    <name evidence="11" type="ORF">TARUN_6114</name>
</gene>
<organism evidence="11 12">
    <name type="scientific">Trichoderma arundinaceum</name>
    <dbReference type="NCBI Taxonomy" id="490622"/>
    <lineage>
        <taxon>Eukaryota</taxon>
        <taxon>Fungi</taxon>
        <taxon>Dikarya</taxon>
        <taxon>Ascomycota</taxon>
        <taxon>Pezizomycotina</taxon>
        <taxon>Sordariomycetes</taxon>
        <taxon>Hypocreomycetidae</taxon>
        <taxon>Hypocreales</taxon>
        <taxon>Hypocreaceae</taxon>
        <taxon>Trichoderma</taxon>
    </lineage>
</organism>
<proteinExistence type="inferred from homology"/>
<evidence type="ECO:0000256" key="5">
    <source>
        <dbReference type="ARBA" id="ARBA00039112"/>
    </source>
</evidence>
<dbReference type="EC" id="2.1.1.244" evidence="5"/>
<accession>A0A395NJD9</accession>
<comment type="similarity">
    <text evidence="1">Belongs to the methyltransferase superfamily. NTM1 family.</text>
</comment>
<keyword evidence="2" id="KW-0489">Methyltransferase</keyword>
<dbReference type="EMBL" id="PXOA01000377">
    <property type="protein sequence ID" value="RFU76139.1"/>
    <property type="molecule type" value="Genomic_DNA"/>
</dbReference>
<dbReference type="OrthoDB" id="1298661at2759"/>
<name>A0A395NJD9_TRIAR</name>
<evidence type="ECO:0000313" key="11">
    <source>
        <dbReference type="EMBL" id="RFU76139.1"/>
    </source>
</evidence>
<comment type="caution">
    <text evidence="11">The sequence shown here is derived from an EMBL/GenBank/DDBJ whole genome shotgun (WGS) entry which is preliminary data.</text>
</comment>
<dbReference type="GO" id="GO:0071885">
    <property type="term" value="F:N-terminal protein N-methyltransferase activity"/>
    <property type="evidence" value="ECO:0007669"/>
    <property type="project" value="UniProtKB-EC"/>
</dbReference>
<evidence type="ECO:0000256" key="9">
    <source>
        <dbReference type="ARBA" id="ARBA00047885"/>
    </source>
</evidence>
<evidence type="ECO:0000256" key="1">
    <source>
        <dbReference type="ARBA" id="ARBA00009059"/>
    </source>
</evidence>
<evidence type="ECO:0000256" key="3">
    <source>
        <dbReference type="ARBA" id="ARBA00022679"/>
    </source>
</evidence>
<dbReference type="Pfam" id="PF19086">
    <property type="entry name" value="Terpene_syn_C_2"/>
    <property type="match status" value="1"/>
</dbReference>
<comment type="catalytic activity">
    <reaction evidence="9">
        <text>N-terminal L-prolyl-L-prolyl-L-lysyl-[protein] + 2 S-adenosyl-L-methionine = N-terminal N,N-dimethyl-L-prolyl-L-prolyl-L-lysyl-[protein] + 2 S-adenosyl-L-homocysteine + 2 H(+)</text>
        <dbReference type="Rhea" id="RHEA:54736"/>
        <dbReference type="Rhea" id="RHEA-COMP:13787"/>
        <dbReference type="Rhea" id="RHEA-COMP:13974"/>
        <dbReference type="ChEBI" id="CHEBI:15378"/>
        <dbReference type="ChEBI" id="CHEBI:57856"/>
        <dbReference type="ChEBI" id="CHEBI:59789"/>
        <dbReference type="ChEBI" id="CHEBI:138059"/>
        <dbReference type="ChEBI" id="CHEBI:138318"/>
        <dbReference type="EC" id="2.1.1.244"/>
    </reaction>
</comment>
<keyword evidence="4" id="KW-0949">S-adenosyl-L-methionine</keyword>